<evidence type="ECO:0000256" key="4">
    <source>
        <dbReference type="ARBA" id="ARBA00023038"/>
    </source>
</evidence>
<gene>
    <name evidence="7" type="ORF">DDB_G0276563</name>
</gene>
<dbReference type="SUPFAM" id="SSF57716">
    <property type="entry name" value="Glucocorticoid receptor-like (DNA-binding domain)"/>
    <property type="match status" value="2"/>
</dbReference>
<name>Q551J8_DICDI</name>
<feature type="domain" description="LIM zinc-binding" evidence="6">
    <location>
        <begin position="71"/>
        <end position="130"/>
    </location>
</feature>
<dbReference type="VEuPathDB" id="AmoebaDB:DDB_G0276563"/>
<proteinExistence type="predicted"/>
<keyword evidence="8" id="KW-1185">Reference proteome</keyword>
<reference evidence="7 8" key="1">
    <citation type="journal article" date="2005" name="Nature">
        <title>The genome of the social amoeba Dictyostelium discoideum.</title>
        <authorList>
            <consortium name="The Dictyostelium discoideum Sequencing Consortium"/>
            <person name="Eichinger L."/>
            <person name="Pachebat J.A."/>
            <person name="Glockner G."/>
            <person name="Rajandream M.A."/>
            <person name="Sucgang R."/>
            <person name="Berriman M."/>
            <person name="Song J."/>
            <person name="Olsen R."/>
            <person name="Szafranski K."/>
            <person name="Xu Q."/>
            <person name="Tunggal B."/>
            <person name="Kummerfeld S."/>
            <person name="Madera M."/>
            <person name="Konfortov B.A."/>
            <person name="Rivero F."/>
            <person name="Bankier A.T."/>
            <person name="Lehmann R."/>
            <person name="Hamlin N."/>
            <person name="Davies R."/>
            <person name="Gaudet P."/>
            <person name="Fey P."/>
            <person name="Pilcher K."/>
            <person name="Chen G."/>
            <person name="Saunders D."/>
            <person name="Sodergren E."/>
            <person name="Davis P."/>
            <person name="Kerhornou A."/>
            <person name="Nie X."/>
            <person name="Hall N."/>
            <person name="Anjard C."/>
            <person name="Hemphill L."/>
            <person name="Bason N."/>
            <person name="Farbrother P."/>
            <person name="Desany B."/>
            <person name="Just E."/>
            <person name="Morio T."/>
            <person name="Rost R."/>
            <person name="Churcher C."/>
            <person name="Cooper J."/>
            <person name="Haydock S."/>
            <person name="van Driessche N."/>
            <person name="Cronin A."/>
            <person name="Goodhead I."/>
            <person name="Muzny D."/>
            <person name="Mourier T."/>
            <person name="Pain A."/>
            <person name="Lu M."/>
            <person name="Harper D."/>
            <person name="Lindsay R."/>
            <person name="Hauser H."/>
            <person name="James K."/>
            <person name="Quiles M."/>
            <person name="Madan Babu M."/>
            <person name="Saito T."/>
            <person name="Buchrieser C."/>
            <person name="Wardroper A."/>
            <person name="Felder M."/>
            <person name="Thangavelu M."/>
            <person name="Johnson D."/>
            <person name="Knights A."/>
            <person name="Loulseged H."/>
            <person name="Mungall K."/>
            <person name="Oliver K."/>
            <person name="Price C."/>
            <person name="Quail M.A."/>
            <person name="Urushihara H."/>
            <person name="Hernandez J."/>
            <person name="Rabbinowitsch E."/>
            <person name="Steffen D."/>
            <person name="Sanders M."/>
            <person name="Ma J."/>
            <person name="Kohara Y."/>
            <person name="Sharp S."/>
            <person name="Simmonds M."/>
            <person name="Spiegler S."/>
            <person name="Tivey A."/>
            <person name="Sugano S."/>
            <person name="White B."/>
            <person name="Walker D."/>
            <person name="Woodward J."/>
            <person name="Winckler T."/>
            <person name="Tanaka Y."/>
            <person name="Shaulsky G."/>
            <person name="Schleicher M."/>
            <person name="Weinstock G."/>
            <person name="Rosenthal A."/>
            <person name="Cox E.C."/>
            <person name="Chisholm R.L."/>
            <person name="Gibbs R."/>
            <person name="Loomis W.F."/>
            <person name="Platzer M."/>
            <person name="Kay R.R."/>
            <person name="Williams J."/>
            <person name="Dear P.H."/>
            <person name="Noegel A.A."/>
            <person name="Barrell B."/>
            <person name="Kuspa A."/>
        </authorList>
    </citation>
    <scope>NUCLEOTIDE SEQUENCE [LARGE SCALE GENOMIC DNA]</scope>
    <source>
        <strain evidence="7 8">AX4</strain>
    </source>
</reference>
<evidence type="ECO:0000313" key="8">
    <source>
        <dbReference type="Proteomes" id="UP000002195"/>
    </source>
</evidence>
<keyword evidence="3 5" id="KW-0862">Zinc</keyword>
<evidence type="ECO:0000256" key="3">
    <source>
        <dbReference type="ARBA" id="ARBA00022833"/>
    </source>
</evidence>
<dbReference type="STRING" id="44689.Q551J8"/>
<dbReference type="Gene3D" id="2.10.110.10">
    <property type="entry name" value="Cysteine Rich Protein"/>
    <property type="match status" value="3"/>
</dbReference>
<sequence>MSTENIIQNNSNKCLKCSEVIKGEMIVITEEEKFHKECFKCEQCNCEMSSFYVSSDKKRLCKDCNDKKNSVDCNKCKKSILGSKLTDNAGKVYHVDCFSCEQCNAKIDGAYFIRNDLPYCSKCNEELKAQQNANNTKEIGKCFQCKKSILNSTPMVVVSPEEKYHKNCLKCFKCKNEIEGQFQVLDNIASSKFFIIF</sequence>
<accession>Q551J8</accession>
<dbReference type="Pfam" id="PF00412">
    <property type="entry name" value="LIM"/>
    <property type="match status" value="3"/>
</dbReference>
<dbReference type="PROSITE" id="PS00478">
    <property type="entry name" value="LIM_DOMAIN_1"/>
    <property type="match status" value="3"/>
</dbReference>
<dbReference type="Proteomes" id="UP000002195">
    <property type="component" value="Unassembled WGS sequence"/>
</dbReference>
<dbReference type="KEGG" id="ddi:DDB_G0276563"/>
<keyword evidence="4 5" id="KW-0440">LIM domain</keyword>
<evidence type="ECO:0000259" key="6">
    <source>
        <dbReference type="PROSITE" id="PS50023"/>
    </source>
</evidence>
<organism evidence="7 8">
    <name type="scientific">Dictyostelium discoideum</name>
    <name type="common">Social amoeba</name>
    <dbReference type="NCBI Taxonomy" id="44689"/>
    <lineage>
        <taxon>Eukaryota</taxon>
        <taxon>Amoebozoa</taxon>
        <taxon>Evosea</taxon>
        <taxon>Eumycetozoa</taxon>
        <taxon>Dictyostelia</taxon>
        <taxon>Dictyosteliales</taxon>
        <taxon>Dictyosteliaceae</taxon>
        <taxon>Dictyostelium</taxon>
    </lineage>
</organism>
<dbReference type="GO" id="GO:0046872">
    <property type="term" value="F:metal ion binding"/>
    <property type="evidence" value="ECO:0007669"/>
    <property type="project" value="UniProtKB-KW"/>
</dbReference>
<keyword evidence="1 5" id="KW-0479">Metal-binding</keyword>
<dbReference type="PhylomeDB" id="Q551J8"/>
<dbReference type="PaxDb" id="44689-DDB0217814"/>
<dbReference type="AlphaFoldDB" id="Q551J8"/>
<dbReference type="InParanoid" id="Q551J8"/>
<evidence type="ECO:0000256" key="1">
    <source>
        <dbReference type="ARBA" id="ARBA00022723"/>
    </source>
</evidence>
<keyword evidence="2" id="KW-0677">Repeat</keyword>
<dbReference type="HOGENOM" id="CLU_001357_11_0_1"/>
<dbReference type="EMBL" id="AAFI02000015">
    <property type="protein sequence ID" value="EAL69235.1"/>
    <property type="molecule type" value="Genomic_DNA"/>
</dbReference>
<dbReference type="CDD" id="cd08368">
    <property type="entry name" value="LIM"/>
    <property type="match status" value="2"/>
</dbReference>
<dbReference type="dictyBase" id="DDB_G0276563"/>
<dbReference type="GeneID" id="8620542"/>
<comment type="caution">
    <text evidence="7">The sequence shown here is derived from an EMBL/GenBank/DDBJ whole genome shotgun (WGS) entry which is preliminary data.</text>
</comment>
<dbReference type="RefSeq" id="XP_643136.1">
    <property type="nucleotide sequence ID" value="XM_638044.1"/>
</dbReference>
<dbReference type="SMART" id="SM00132">
    <property type="entry name" value="LIM"/>
    <property type="match status" value="3"/>
</dbReference>
<feature type="domain" description="LIM zinc-binding" evidence="6">
    <location>
        <begin position="140"/>
        <end position="197"/>
    </location>
</feature>
<dbReference type="PANTHER" id="PTHR24205:SF16">
    <property type="entry name" value="GH01042P-RELATED"/>
    <property type="match status" value="1"/>
</dbReference>
<evidence type="ECO:0000313" key="7">
    <source>
        <dbReference type="EMBL" id="EAL69235.1"/>
    </source>
</evidence>
<dbReference type="PANTHER" id="PTHR24205">
    <property type="entry name" value="FOUR AND A HALF LIM DOMAINS PROTEIN"/>
    <property type="match status" value="1"/>
</dbReference>
<dbReference type="InterPro" id="IPR001781">
    <property type="entry name" value="Znf_LIM"/>
</dbReference>
<dbReference type="PROSITE" id="PS50023">
    <property type="entry name" value="LIM_DOMAIN_2"/>
    <property type="match status" value="3"/>
</dbReference>
<dbReference type="SMR" id="Q551J8"/>
<evidence type="ECO:0000256" key="5">
    <source>
        <dbReference type="PROSITE-ProRule" id="PRU00125"/>
    </source>
</evidence>
<dbReference type="PRO" id="PR:Q551J8"/>
<protein>
    <recommendedName>
        <fullName evidence="6">LIM zinc-binding domain-containing protein</fullName>
    </recommendedName>
</protein>
<feature type="domain" description="LIM zinc-binding" evidence="6">
    <location>
        <begin position="12"/>
        <end position="70"/>
    </location>
</feature>
<evidence type="ECO:0000256" key="2">
    <source>
        <dbReference type="ARBA" id="ARBA00022737"/>
    </source>
</evidence>
<dbReference type="OMA" id="VALNTKW"/>
<dbReference type="eggNOG" id="KOG1704">
    <property type="taxonomic scope" value="Eukaryota"/>
</dbReference>